<dbReference type="InterPro" id="IPR012349">
    <property type="entry name" value="Split_barrel_FMN-bd"/>
</dbReference>
<evidence type="ECO:0000256" key="1">
    <source>
        <dbReference type="ARBA" id="ARBA00023002"/>
    </source>
</evidence>
<evidence type="ECO:0000256" key="2">
    <source>
        <dbReference type="SAM" id="MobiDB-lite"/>
    </source>
</evidence>
<dbReference type="GO" id="GO:0070967">
    <property type="term" value="F:coenzyme F420 binding"/>
    <property type="evidence" value="ECO:0007669"/>
    <property type="project" value="TreeGrafter"/>
</dbReference>
<dbReference type="Pfam" id="PF01243">
    <property type="entry name" value="PNPOx_N"/>
    <property type="match status" value="1"/>
</dbReference>
<keyword evidence="1 4" id="KW-0560">Oxidoreductase</keyword>
<feature type="domain" description="Pyridoxamine 5'-phosphate oxidase N-terminal" evidence="3">
    <location>
        <begin position="27"/>
        <end position="127"/>
    </location>
</feature>
<dbReference type="GO" id="GO:0016627">
    <property type="term" value="F:oxidoreductase activity, acting on the CH-CH group of donors"/>
    <property type="evidence" value="ECO:0007669"/>
    <property type="project" value="TreeGrafter"/>
</dbReference>
<dbReference type="AlphaFoldDB" id="A0A6J4RKF6"/>
<name>A0A6J4RKF6_9ACTN</name>
<dbReference type="PANTHER" id="PTHR35176:SF4">
    <property type="entry name" value="PYRIDOXAMINE 5'-PHOSPHATE OXIDASE-RELATED FMN-BINDING"/>
    <property type="match status" value="1"/>
</dbReference>
<dbReference type="InterPro" id="IPR011576">
    <property type="entry name" value="Pyridox_Oxase_N"/>
</dbReference>
<evidence type="ECO:0000313" key="4">
    <source>
        <dbReference type="EMBL" id="CAA9475863.1"/>
    </source>
</evidence>
<proteinExistence type="predicted"/>
<feature type="region of interest" description="Disordered" evidence="2">
    <location>
        <begin position="1"/>
        <end position="26"/>
    </location>
</feature>
<dbReference type="PANTHER" id="PTHR35176">
    <property type="entry name" value="HEME OXYGENASE HI_0854-RELATED"/>
    <property type="match status" value="1"/>
</dbReference>
<dbReference type="InterPro" id="IPR052019">
    <property type="entry name" value="F420H2_bilvrd_red/Heme_oxyg"/>
</dbReference>
<dbReference type="Gene3D" id="2.30.110.10">
    <property type="entry name" value="Electron Transport, Fmn-binding Protein, Chain A"/>
    <property type="match status" value="1"/>
</dbReference>
<sequence length="177" mass="19700">MTDREPITELDPRFSSADATPTSWSEGRERLEGAEVYWISTVRPGGRPHVTPLLGVWVDGALHFCTGPDERKAKNLAHNPRCAVTTGCNRLGKGLDLVIEGDATRLTDDARLRRVADAYLSKYGEDWRFAVKDGAFYHDPGSMRGADPGAAWVYEVLPRKIFGFGKGATFAQTRWRF</sequence>
<dbReference type="EC" id="1.4.3.5" evidence="4"/>
<organism evidence="4">
    <name type="scientific">uncultured Rubrobacteraceae bacterium</name>
    <dbReference type="NCBI Taxonomy" id="349277"/>
    <lineage>
        <taxon>Bacteria</taxon>
        <taxon>Bacillati</taxon>
        <taxon>Actinomycetota</taxon>
        <taxon>Rubrobacteria</taxon>
        <taxon>Rubrobacterales</taxon>
        <taxon>Rubrobacteraceae</taxon>
        <taxon>environmental samples</taxon>
    </lineage>
</organism>
<reference evidence="4" key="1">
    <citation type="submission" date="2020-02" db="EMBL/GenBank/DDBJ databases">
        <authorList>
            <person name="Meier V. D."/>
        </authorList>
    </citation>
    <scope>NUCLEOTIDE SEQUENCE</scope>
    <source>
        <strain evidence="4">AVDCRST_MAG05</strain>
    </source>
</reference>
<feature type="compositionally biased region" description="Basic and acidic residues" evidence="2">
    <location>
        <begin position="1"/>
        <end position="12"/>
    </location>
</feature>
<dbReference type="GO" id="GO:0004733">
    <property type="term" value="F:pyridoxamine phosphate oxidase activity"/>
    <property type="evidence" value="ECO:0007669"/>
    <property type="project" value="UniProtKB-EC"/>
</dbReference>
<dbReference type="SUPFAM" id="SSF50475">
    <property type="entry name" value="FMN-binding split barrel"/>
    <property type="match status" value="1"/>
</dbReference>
<accession>A0A6J4RKF6</accession>
<evidence type="ECO:0000259" key="3">
    <source>
        <dbReference type="Pfam" id="PF01243"/>
    </source>
</evidence>
<dbReference type="EMBL" id="CADCVM010000102">
    <property type="protein sequence ID" value="CAA9475863.1"/>
    <property type="molecule type" value="Genomic_DNA"/>
</dbReference>
<protein>
    <submittedName>
        <fullName evidence="4">Pyridoxamine 5'-phosphate oxidase</fullName>
        <ecNumber evidence="4">1.4.3.5</ecNumber>
    </submittedName>
</protein>
<dbReference type="GO" id="GO:0005829">
    <property type="term" value="C:cytosol"/>
    <property type="evidence" value="ECO:0007669"/>
    <property type="project" value="TreeGrafter"/>
</dbReference>
<gene>
    <name evidence="4" type="ORF">AVDCRST_MAG05-928</name>
</gene>